<dbReference type="InterPro" id="IPR050338">
    <property type="entry name" value="DisA"/>
</dbReference>
<dbReference type="Proteomes" id="UP000188235">
    <property type="component" value="Chromosome"/>
</dbReference>
<keyword evidence="5" id="KW-0067">ATP-binding</keyword>
<dbReference type="Gene3D" id="1.10.150.20">
    <property type="entry name" value="5' to 3' exonuclease, C-terminal subdomain"/>
    <property type="match status" value="1"/>
</dbReference>
<keyword evidence="4" id="KW-0547">Nucleotide-binding</keyword>
<evidence type="ECO:0000256" key="2">
    <source>
        <dbReference type="ARBA" id="ARBA00022679"/>
    </source>
</evidence>
<dbReference type="PANTHER" id="PTHR34185:SF3">
    <property type="entry name" value="DNA INTEGRITY SCANNING PROTEIN DISA"/>
    <property type="match status" value="1"/>
</dbReference>
<keyword evidence="2" id="KW-0808">Transferase</keyword>
<dbReference type="SUPFAM" id="SSF47781">
    <property type="entry name" value="RuvA domain 2-like"/>
    <property type="match status" value="1"/>
</dbReference>
<dbReference type="STRING" id="399497.BW733_04655"/>
<dbReference type="Gene3D" id="1.20.1260.110">
    <property type="entry name" value="DNA integrity scanning linker region"/>
    <property type="match status" value="1"/>
</dbReference>
<evidence type="ECO:0000256" key="4">
    <source>
        <dbReference type="ARBA" id="ARBA00022741"/>
    </source>
</evidence>
<dbReference type="PROSITE" id="PS51794">
    <property type="entry name" value="DAC"/>
    <property type="match status" value="1"/>
</dbReference>
<dbReference type="KEGG" id="tfa:BW733_04655"/>
<feature type="domain" description="DAC" evidence="6">
    <location>
        <begin position="13"/>
        <end position="152"/>
    </location>
</feature>
<protein>
    <submittedName>
        <fullName evidence="7">DNA integrity scanning protein DisA</fullName>
    </submittedName>
</protein>
<dbReference type="InterPro" id="IPR036888">
    <property type="entry name" value="DNA_integrity_DisA_N_sf"/>
</dbReference>
<dbReference type="NCBIfam" id="NF010009">
    <property type="entry name" value="PRK13482.1"/>
    <property type="match status" value="1"/>
</dbReference>
<dbReference type="Gene3D" id="3.40.1700.10">
    <property type="entry name" value="DNA integrity scanning protein, DisA, N-terminal domain"/>
    <property type="match status" value="1"/>
</dbReference>
<organism evidence="7 8">
    <name type="scientific">Tessaracoccus flavescens</name>
    <dbReference type="NCBI Taxonomy" id="399497"/>
    <lineage>
        <taxon>Bacteria</taxon>
        <taxon>Bacillati</taxon>
        <taxon>Actinomycetota</taxon>
        <taxon>Actinomycetes</taxon>
        <taxon>Propionibacteriales</taxon>
        <taxon>Propionibacteriaceae</taxon>
        <taxon>Tessaracoccus</taxon>
    </lineage>
</organism>
<dbReference type="SUPFAM" id="SSF143597">
    <property type="entry name" value="YojJ-like"/>
    <property type="match status" value="1"/>
</dbReference>
<accession>A0A1Q2D227</accession>
<keyword evidence="8" id="KW-1185">Reference proteome</keyword>
<dbReference type="PANTHER" id="PTHR34185">
    <property type="entry name" value="DIADENYLATE CYCLASE"/>
    <property type="match status" value="1"/>
</dbReference>
<gene>
    <name evidence="7" type="ORF">BW733_04655</name>
</gene>
<evidence type="ECO:0000259" key="6">
    <source>
        <dbReference type="PROSITE" id="PS51794"/>
    </source>
</evidence>
<proteinExistence type="predicted"/>
<dbReference type="EMBL" id="CP019607">
    <property type="protein sequence ID" value="AQP52468.1"/>
    <property type="molecule type" value="Genomic_DNA"/>
</dbReference>
<evidence type="ECO:0000313" key="8">
    <source>
        <dbReference type="Proteomes" id="UP000188235"/>
    </source>
</evidence>
<dbReference type="GO" id="GO:0005524">
    <property type="term" value="F:ATP binding"/>
    <property type="evidence" value="ECO:0007669"/>
    <property type="project" value="UniProtKB-KW"/>
</dbReference>
<dbReference type="InterPro" id="IPR003390">
    <property type="entry name" value="DNA_integrity_scan_DisA_N"/>
</dbReference>
<dbReference type="InterPro" id="IPR038331">
    <property type="entry name" value="DisA_sf"/>
</dbReference>
<dbReference type="Pfam" id="PF02457">
    <property type="entry name" value="DAC"/>
    <property type="match status" value="1"/>
</dbReference>
<dbReference type="InterPro" id="IPR010994">
    <property type="entry name" value="RuvA_2-like"/>
</dbReference>
<evidence type="ECO:0000256" key="3">
    <source>
        <dbReference type="ARBA" id="ARBA00022695"/>
    </source>
</evidence>
<dbReference type="Pfam" id="PF10635">
    <property type="entry name" value="DisA-linker"/>
    <property type="match status" value="1"/>
</dbReference>
<dbReference type="GO" id="GO:0106408">
    <property type="term" value="F:diadenylate cyclase activity"/>
    <property type="evidence" value="ECO:0007669"/>
    <property type="project" value="UniProtKB-EC"/>
</dbReference>
<dbReference type="AlphaFoldDB" id="A0A1Q2D227"/>
<dbReference type="InterPro" id="IPR018906">
    <property type="entry name" value="DNA_integrity_scan_DisA_link"/>
</dbReference>
<evidence type="ECO:0000256" key="1">
    <source>
        <dbReference type="ARBA" id="ARBA00000877"/>
    </source>
</evidence>
<keyword evidence="3" id="KW-0548">Nucleotidyltransferase</keyword>
<reference evidence="7 8" key="1">
    <citation type="journal article" date="2008" name="Int. J. Syst. Evol. Microbiol.">
        <title>Tessaracoccus flavescens sp. nov., isolated from marine sediment.</title>
        <authorList>
            <person name="Lee D.W."/>
            <person name="Lee S.D."/>
        </authorList>
    </citation>
    <scope>NUCLEOTIDE SEQUENCE [LARGE SCALE GENOMIC DNA]</scope>
    <source>
        <strain evidence="7 8">SST-39T</strain>
    </source>
</reference>
<evidence type="ECO:0000256" key="5">
    <source>
        <dbReference type="ARBA" id="ARBA00022840"/>
    </source>
</evidence>
<comment type="catalytic activity">
    <reaction evidence="1">
        <text>2 ATP = 3',3'-c-di-AMP + 2 diphosphate</text>
        <dbReference type="Rhea" id="RHEA:35655"/>
        <dbReference type="ChEBI" id="CHEBI:30616"/>
        <dbReference type="ChEBI" id="CHEBI:33019"/>
        <dbReference type="ChEBI" id="CHEBI:71500"/>
        <dbReference type="EC" id="2.7.7.85"/>
    </reaction>
</comment>
<dbReference type="GO" id="GO:0004016">
    <property type="term" value="F:adenylate cyclase activity"/>
    <property type="evidence" value="ECO:0007669"/>
    <property type="project" value="TreeGrafter"/>
</dbReference>
<name>A0A1Q2D227_9ACTN</name>
<evidence type="ECO:0000313" key="7">
    <source>
        <dbReference type="EMBL" id="AQP52468.1"/>
    </source>
</evidence>
<sequence length="355" mass="38674">MITQSDQENHLPKSTVRRYLKLLAPGTPLRAGIDRILHGRTGALIVLGNNTQVQQVSSGGFKIGVECTEQSLRELAKLDGAIVLSNDLSHIVAAGVHLVPAGDLPTAETGTRHRSADRTAQVARIPVVTVSASMSTVSMFHEGHRHIVETVPQVISRANQTLAALSRVVTRLGDLMDQFTPLEMAETVTLRDLTHVVHRLELTRRLSSEMQFHIDLLGIEGRMVALQHAELAANFYGIGDLLVADYAGNVSDPSEFDLAKLHNFSPEELFSGQLVAERLGFGTGANLEQHVETRGIRLLTKVGRLPASLVTKLIDDFTLQELFGASVSVLMEIEGIGPTRARQIRDALLRITETS</sequence>